<name>A0A6U4Y6X4_HEMAN</name>
<proteinExistence type="predicted"/>
<organism evidence="1">
    <name type="scientific">Hemiselmis andersenii</name>
    <name type="common">Cryptophyte alga</name>
    <dbReference type="NCBI Taxonomy" id="464988"/>
    <lineage>
        <taxon>Eukaryota</taxon>
        <taxon>Cryptophyceae</taxon>
        <taxon>Cryptomonadales</taxon>
        <taxon>Hemiselmidaceae</taxon>
        <taxon>Hemiselmis</taxon>
    </lineage>
</organism>
<dbReference type="EMBL" id="HBFX01031174">
    <property type="protein sequence ID" value="CAD8967803.1"/>
    <property type="molecule type" value="Transcribed_RNA"/>
</dbReference>
<gene>
    <name evidence="1" type="ORF">HAND00432_LOCUS18797</name>
</gene>
<reference evidence="1" key="1">
    <citation type="submission" date="2021-01" db="EMBL/GenBank/DDBJ databases">
        <authorList>
            <person name="Corre E."/>
            <person name="Pelletier E."/>
            <person name="Niang G."/>
            <person name="Scheremetjew M."/>
            <person name="Finn R."/>
            <person name="Kale V."/>
            <person name="Holt S."/>
            <person name="Cochrane G."/>
            <person name="Meng A."/>
            <person name="Brown T."/>
            <person name="Cohen L."/>
        </authorList>
    </citation>
    <scope>NUCLEOTIDE SEQUENCE</scope>
    <source>
        <strain evidence="1">CCMP644</strain>
    </source>
</reference>
<evidence type="ECO:0000313" key="1">
    <source>
        <dbReference type="EMBL" id="CAD8967803.1"/>
    </source>
</evidence>
<sequence>MEAKDETLREKERLIAERDNQIVVLRGKGEAVVANRYIVETTAAHFEYAAGRNASSSHKGSKNFAFEHLLAKNGTKLTNDAKQTYDELVKRTKGRFDERSVCNELNDIYHEVSNDVHYPEWMKENLRSGIYAGSEGGPLGLALGVWVAKAQELQYIKYPVMLVHNRNIVAKIERGRVLDPNPEMT</sequence>
<protein>
    <submittedName>
        <fullName evidence="1">Uncharacterized protein</fullName>
    </submittedName>
</protein>
<accession>A0A6U4Y6X4</accession>
<dbReference type="AlphaFoldDB" id="A0A6U4Y6X4"/>